<name>K6DMH4_9BACI</name>
<gene>
    <name evidence="2" type="ORF">BABA_08781</name>
</gene>
<dbReference type="Pfam" id="PF05116">
    <property type="entry name" value="S6PP"/>
    <property type="match status" value="1"/>
</dbReference>
<dbReference type="InterPro" id="IPR024197">
    <property type="entry name" value="TPP-like"/>
</dbReference>
<accession>K6DMH4</accession>
<dbReference type="STRING" id="1117379.BABA_08781"/>
<dbReference type="PATRIC" id="fig|1117379.3.peg.1834"/>
<dbReference type="Proteomes" id="UP000006316">
    <property type="component" value="Unassembled WGS sequence"/>
</dbReference>
<proteinExistence type="predicted"/>
<evidence type="ECO:0000313" key="3">
    <source>
        <dbReference type="Proteomes" id="UP000006316"/>
    </source>
</evidence>
<dbReference type="OrthoDB" id="1666512at2"/>
<organism evidence="2 3">
    <name type="scientific">Neobacillus bataviensis LMG 21833</name>
    <dbReference type="NCBI Taxonomy" id="1117379"/>
    <lineage>
        <taxon>Bacteria</taxon>
        <taxon>Bacillati</taxon>
        <taxon>Bacillota</taxon>
        <taxon>Bacilli</taxon>
        <taxon>Bacillales</taxon>
        <taxon>Bacillaceae</taxon>
        <taxon>Neobacillus</taxon>
    </lineage>
</organism>
<sequence length="276" mass="31267">MIFASDLDRTLMYSKRAIEELGEPKEYILKPVEQKDGKWVGYMTEAAYSALKELSLHSLFVPVTTRTTAQFNRFVIFAEEIPIQYAITSNGANILYQGVPMEEWSNHIHSQLRSDSVSQAELLFILQREGFHLDGEKKQAENLFFYYILNCRPAASEKELLHGLAVKYGWRISLQGRKLYFIPKAISKGSALEYICNREGAKAIAGAGDSILDWDFLVNCQHRFIPNHGELVNELSSMSMLSRVTGTNNHILTESRGVNAGEEILQGFLKLLSLRI</sequence>
<evidence type="ECO:0000259" key="1">
    <source>
        <dbReference type="Pfam" id="PF05116"/>
    </source>
</evidence>
<dbReference type="EMBL" id="AJLS01000055">
    <property type="protein sequence ID" value="EKN69509.1"/>
    <property type="molecule type" value="Genomic_DNA"/>
</dbReference>
<keyword evidence="3" id="KW-1185">Reference proteome</keyword>
<dbReference type="InterPro" id="IPR023214">
    <property type="entry name" value="HAD_sf"/>
</dbReference>
<dbReference type="GO" id="GO:0003824">
    <property type="term" value="F:catalytic activity"/>
    <property type="evidence" value="ECO:0007669"/>
    <property type="project" value="UniProtKB-ARBA"/>
</dbReference>
<feature type="domain" description="Sucrose phosphatase-like" evidence="1">
    <location>
        <begin position="55"/>
        <end position="217"/>
    </location>
</feature>
<protein>
    <recommendedName>
        <fullName evidence="1">Sucrose phosphatase-like domain-containing protein</fullName>
    </recommendedName>
</protein>
<reference evidence="2 3" key="1">
    <citation type="journal article" date="2012" name="Front. Microbiol.">
        <title>Redundancy and modularity in membrane-associated dissimilatory nitrate reduction in Bacillus.</title>
        <authorList>
            <person name="Heylen K."/>
            <person name="Keltjens J."/>
        </authorList>
    </citation>
    <scope>NUCLEOTIDE SEQUENCE [LARGE SCALE GENOMIC DNA]</scope>
    <source>
        <strain evidence="3">LMG 21833T</strain>
    </source>
</reference>
<evidence type="ECO:0000313" key="2">
    <source>
        <dbReference type="EMBL" id="EKN69509.1"/>
    </source>
</evidence>
<dbReference type="InterPro" id="IPR036412">
    <property type="entry name" value="HAD-like_sf"/>
</dbReference>
<dbReference type="PIRSF" id="PIRSF030802">
    <property type="entry name" value="UCP030802"/>
    <property type="match status" value="1"/>
</dbReference>
<dbReference type="AlphaFoldDB" id="K6DMH4"/>
<dbReference type="RefSeq" id="WP_007084777.1">
    <property type="nucleotide sequence ID" value="NZ_AJLS01000055.1"/>
</dbReference>
<dbReference type="InterPro" id="IPR006380">
    <property type="entry name" value="SPP-like_dom"/>
</dbReference>
<dbReference type="Gene3D" id="3.40.50.1000">
    <property type="entry name" value="HAD superfamily/HAD-like"/>
    <property type="match status" value="1"/>
</dbReference>
<dbReference type="eggNOG" id="COG0561">
    <property type="taxonomic scope" value="Bacteria"/>
</dbReference>
<dbReference type="SUPFAM" id="SSF56784">
    <property type="entry name" value="HAD-like"/>
    <property type="match status" value="1"/>
</dbReference>
<comment type="caution">
    <text evidence="2">The sequence shown here is derived from an EMBL/GenBank/DDBJ whole genome shotgun (WGS) entry which is preliminary data.</text>
</comment>